<feature type="domain" description="Thioredoxin" evidence="5">
    <location>
        <begin position="608"/>
        <end position="688"/>
    </location>
</feature>
<evidence type="ECO:0000256" key="4">
    <source>
        <dbReference type="SAM" id="MobiDB-lite"/>
    </source>
</evidence>
<keyword evidence="2 3" id="KW-0802">TPR repeat</keyword>
<dbReference type="SMART" id="SM00028">
    <property type="entry name" value="TPR"/>
    <property type="match status" value="6"/>
</dbReference>
<feature type="region of interest" description="Disordered" evidence="4">
    <location>
        <begin position="210"/>
        <end position="231"/>
    </location>
</feature>
<dbReference type="InterPro" id="IPR013766">
    <property type="entry name" value="Thioredoxin_domain"/>
</dbReference>
<protein>
    <recommendedName>
        <fullName evidence="5">Thioredoxin domain-containing protein</fullName>
    </recommendedName>
</protein>
<dbReference type="Gramene" id="Kaladp0011s1351.1.v1.1">
    <property type="protein sequence ID" value="Kaladp0011s1351.1.v1.1"/>
    <property type="gene ID" value="Kaladp0011s1351.v1.1"/>
</dbReference>
<feature type="compositionally biased region" description="Low complexity" evidence="4">
    <location>
        <begin position="91"/>
        <end position="104"/>
    </location>
</feature>
<feature type="region of interest" description="Disordered" evidence="4">
    <location>
        <begin position="1"/>
        <end position="146"/>
    </location>
</feature>
<feature type="compositionally biased region" description="Polar residues" evidence="4">
    <location>
        <begin position="122"/>
        <end position="141"/>
    </location>
</feature>
<dbReference type="GO" id="GO:0005737">
    <property type="term" value="C:cytoplasm"/>
    <property type="evidence" value="ECO:0007669"/>
    <property type="project" value="TreeGrafter"/>
</dbReference>
<sequence>MSKSTPPKIGPGGVGGGGSVASLPDRLREGVSLDDEKINKPDFRELDLGSPVSPLHTRPSGLTTSSSSSSSESAPGRVASNLSTRRAADTSSHSGELSGSSESSPKATESARPGSAAHARSTFRSTDSTQCASGSVNSSPAPVSVLPAGNICPSGKIYKTGMHTKPGAARRDVLGTGSGHYGHGSIMRGTGVGAGVTGGNAGLKSGGFDAGLRGNGGGDSGVRRGMESKDPEEVKRIGNEMYKRGNFVDALRLYDRAIALSPGNASYRSNRAAALSGLGRLGEAVRECEEAVKLDPGYSRAHQRLGSLFIRLGMVDIARKHLYFPGQQPEPVEIQKLQDVELHLKKCADARRGCDWKRALRECDAAVAAGADSSPQLCACRAEVLLKLHRLQDAELSLSTSPRSDSCTISISQSKFFGMLSEAYVLYVQAQIEMSLGRFENAATVAEKAGQIDPRNIEVAQLINNVKLVTRARNRGNDLFKSERFTEACSAYGDGLRVDPSNSVLYGNRAACWFKIGQWERSIEDCNQALRIQPSYTKALLRRAVSNTKLERWSDAVGDYEVLRKALPDDNEVAKSLFHAQVALRKSRGEEVHNMKFGGEVEEVSGMEQFRAAISSPGVSIVFFKANSNQECVEISLNVDKLCRRYPFISFIKVDIEESPAVAEEENVRIVPTFKIYKNGNQLKEMICPTHQVLECTVRHYNSC</sequence>
<keyword evidence="1" id="KW-0677">Repeat</keyword>
<reference evidence="6" key="1">
    <citation type="submission" date="2021-01" db="UniProtKB">
        <authorList>
            <consortium name="EnsemblPlants"/>
        </authorList>
    </citation>
    <scope>IDENTIFICATION</scope>
</reference>
<dbReference type="Pfam" id="PF13432">
    <property type="entry name" value="TPR_16"/>
    <property type="match status" value="2"/>
</dbReference>
<feature type="compositionally biased region" description="Gly residues" evidence="4">
    <location>
        <begin position="210"/>
        <end position="220"/>
    </location>
</feature>
<dbReference type="PANTHER" id="PTHR46050:SF3">
    <property type="entry name" value="TPR REPEAT-CONTAINING THIOREDOXIN TTL1"/>
    <property type="match status" value="1"/>
</dbReference>
<evidence type="ECO:0000313" key="6">
    <source>
        <dbReference type="EnsemblPlants" id="Kaladp0011s1351.1.v1.1"/>
    </source>
</evidence>
<dbReference type="InterPro" id="IPR019734">
    <property type="entry name" value="TPR_rpt"/>
</dbReference>
<accession>A0A7N0SXY2</accession>
<dbReference type="FunFam" id="3.40.30.10:FF:000211">
    <property type="entry name" value="TPR repeat-containing thioredoxin TTL4"/>
    <property type="match status" value="1"/>
</dbReference>
<dbReference type="SUPFAM" id="SSF52833">
    <property type="entry name" value="Thioredoxin-like"/>
    <property type="match status" value="1"/>
</dbReference>
<evidence type="ECO:0000256" key="1">
    <source>
        <dbReference type="ARBA" id="ARBA00022737"/>
    </source>
</evidence>
<feature type="compositionally biased region" description="Basic and acidic residues" evidence="4">
    <location>
        <begin position="25"/>
        <end position="47"/>
    </location>
</feature>
<organism evidence="6 7">
    <name type="scientific">Kalanchoe fedtschenkoi</name>
    <name type="common">Lavender scallops</name>
    <name type="synonym">South American air plant</name>
    <dbReference type="NCBI Taxonomy" id="63787"/>
    <lineage>
        <taxon>Eukaryota</taxon>
        <taxon>Viridiplantae</taxon>
        <taxon>Streptophyta</taxon>
        <taxon>Embryophyta</taxon>
        <taxon>Tracheophyta</taxon>
        <taxon>Spermatophyta</taxon>
        <taxon>Magnoliopsida</taxon>
        <taxon>eudicotyledons</taxon>
        <taxon>Gunneridae</taxon>
        <taxon>Pentapetalae</taxon>
        <taxon>Saxifragales</taxon>
        <taxon>Crassulaceae</taxon>
        <taxon>Kalanchoe</taxon>
    </lineage>
</organism>
<keyword evidence="7" id="KW-1185">Reference proteome</keyword>
<feature type="compositionally biased region" description="Basic and acidic residues" evidence="4">
    <location>
        <begin position="221"/>
        <end position="231"/>
    </location>
</feature>
<name>A0A7N0SXY2_KALFE</name>
<evidence type="ECO:0000256" key="3">
    <source>
        <dbReference type="PROSITE-ProRule" id="PRU00339"/>
    </source>
</evidence>
<dbReference type="GO" id="GO:0006950">
    <property type="term" value="P:response to stress"/>
    <property type="evidence" value="ECO:0007669"/>
    <property type="project" value="UniProtKB-ARBA"/>
</dbReference>
<evidence type="ECO:0000313" key="7">
    <source>
        <dbReference type="Proteomes" id="UP000594263"/>
    </source>
</evidence>
<dbReference type="Proteomes" id="UP000594263">
    <property type="component" value="Unplaced"/>
</dbReference>
<dbReference type="InterPro" id="IPR044534">
    <property type="entry name" value="TTL1-4"/>
</dbReference>
<evidence type="ECO:0000256" key="2">
    <source>
        <dbReference type="ARBA" id="ARBA00022803"/>
    </source>
</evidence>
<dbReference type="InterPro" id="IPR011990">
    <property type="entry name" value="TPR-like_helical_dom_sf"/>
</dbReference>
<feature type="repeat" description="TPR" evidence="3">
    <location>
        <begin position="231"/>
        <end position="264"/>
    </location>
</feature>
<feature type="compositionally biased region" description="Gly residues" evidence="4">
    <location>
        <begin position="10"/>
        <end position="19"/>
    </location>
</feature>
<dbReference type="Gene3D" id="1.25.40.10">
    <property type="entry name" value="Tetratricopeptide repeat domain"/>
    <property type="match status" value="1"/>
</dbReference>
<dbReference type="Gene3D" id="3.40.30.10">
    <property type="entry name" value="Glutaredoxin"/>
    <property type="match status" value="1"/>
</dbReference>
<dbReference type="SUPFAM" id="SSF48452">
    <property type="entry name" value="TPR-like"/>
    <property type="match status" value="2"/>
</dbReference>
<dbReference type="AlphaFoldDB" id="A0A7N0SXY2"/>
<dbReference type="OMA" id="NSKMERW"/>
<evidence type="ECO:0000259" key="5">
    <source>
        <dbReference type="Pfam" id="PF00085"/>
    </source>
</evidence>
<dbReference type="PROSITE" id="PS50005">
    <property type="entry name" value="TPR"/>
    <property type="match status" value="2"/>
</dbReference>
<dbReference type="PANTHER" id="PTHR46050">
    <property type="entry name" value="TPR REPEAT-CONTAINING THIOREDOXIN"/>
    <property type="match status" value="1"/>
</dbReference>
<proteinExistence type="predicted"/>
<dbReference type="InterPro" id="IPR036249">
    <property type="entry name" value="Thioredoxin-like_sf"/>
</dbReference>
<dbReference type="EnsemblPlants" id="Kaladp0011s1351.1.v1.1">
    <property type="protein sequence ID" value="Kaladp0011s1351.1.v1.1"/>
    <property type="gene ID" value="Kaladp0011s1351.v1.1"/>
</dbReference>
<feature type="repeat" description="TPR" evidence="3">
    <location>
        <begin position="503"/>
        <end position="536"/>
    </location>
</feature>
<dbReference type="Pfam" id="PF00085">
    <property type="entry name" value="Thioredoxin"/>
    <property type="match status" value="1"/>
</dbReference>
<dbReference type="CDD" id="cd02947">
    <property type="entry name" value="TRX_family"/>
    <property type="match status" value="1"/>
</dbReference>
<dbReference type="Pfam" id="PF13181">
    <property type="entry name" value="TPR_8"/>
    <property type="match status" value="1"/>
</dbReference>